<reference evidence="10 11" key="1">
    <citation type="submission" date="2020-04" db="EMBL/GenBank/DDBJ databases">
        <authorList>
            <person name="Wallbank WR R."/>
            <person name="Pardo Diaz C."/>
            <person name="Kozak K."/>
            <person name="Martin S."/>
            <person name="Jiggins C."/>
            <person name="Moest M."/>
            <person name="Warren A I."/>
            <person name="Byers J.R.P. K."/>
            <person name="Montejo-Kovacevich G."/>
            <person name="Yen C E."/>
        </authorList>
    </citation>
    <scope>NUCLEOTIDE SEQUENCE [LARGE SCALE GENOMIC DNA]</scope>
</reference>
<dbReference type="Pfam" id="PF02949">
    <property type="entry name" value="7tm_6"/>
    <property type="match status" value="1"/>
</dbReference>
<keyword evidence="7" id="KW-0675">Receptor</keyword>
<dbReference type="AlphaFoldDB" id="A0A8S0ZJK9"/>
<dbReference type="GO" id="GO:0016020">
    <property type="term" value="C:membrane"/>
    <property type="evidence" value="ECO:0007669"/>
    <property type="project" value="UniProtKB-SubCell"/>
</dbReference>
<evidence type="ECO:0000256" key="2">
    <source>
        <dbReference type="ARBA" id="ARBA00022606"/>
    </source>
</evidence>
<evidence type="ECO:0000256" key="8">
    <source>
        <dbReference type="ARBA" id="ARBA00023224"/>
    </source>
</evidence>
<keyword evidence="2" id="KW-0716">Sensory transduction</keyword>
<sequence>MQYAFYAGIMYVTFVPLGPFLMLHACGQLEIVNKRIDNLFTDLNDEVITEKLKEIIIHLQQIYSFVDLIRDIFKIAYELTLKFMVVMLPVTVYEVKETMHQGEISLEFFSFVFGTTLFSSTPCYYSQLLMDKVRSSWLIFHFAGLNP</sequence>
<name>A0A8S0ZJK9_ARCPL</name>
<evidence type="ECO:0000256" key="7">
    <source>
        <dbReference type="ARBA" id="ARBA00023170"/>
    </source>
</evidence>
<dbReference type="InterPro" id="IPR004117">
    <property type="entry name" value="7tm6_olfct_rcpt"/>
</dbReference>
<keyword evidence="8" id="KW-0807">Transducer</keyword>
<accession>A0A8S0ZJK9</accession>
<dbReference type="GO" id="GO:0007165">
    <property type="term" value="P:signal transduction"/>
    <property type="evidence" value="ECO:0007669"/>
    <property type="project" value="UniProtKB-KW"/>
</dbReference>
<dbReference type="GO" id="GO:0004984">
    <property type="term" value="F:olfactory receptor activity"/>
    <property type="evidence" value="ECO:0007669"/>
    <property type="project" value="InterPro"/>
</dbReference>
<keyword evidence="3 9" id="KW-0812">Transmembrane</keyword>
<dbReference type="GO" id="GO:0005549">
    <property type="term" value="F:odorant binding"/>
    <property type="evidence" value="ECO:0007669"/>
    <property type="project" value="InterPro"/>
</dbReference>
<keyword evidence="4" id="KW-0552">Olfaction</keyword>
<dbReference type="Proteomes" id="UP000494256">
    <property type="component" value="Unassembled WGS sequence"/>
</dbReference>
<dbReference type="EMBL" id="CADEBD010000292">
    <property type="protein sequence ID" value="CAB3233000.1"/>
    <property type="molecule type" value="Genomic_DNA"/>
</dbReference>
<evidence type="ECO:0000313" key="10">
    <source>
        <dbReference type="EMBL" id="CAB3233000.1"/>
    </source>
</evidence>
<feature type="transmembrane region" description="Helical" evidence="9">
    <location>
        <begin position="6"/>
        <end position="26"/>
    </location>
</feature>
<protein>
    <submittedName>
        <fullName evidence="10">Uncharacterized protein</fullName>
    </submittedName>
</protein>
<comment type="caution">
    <text evidence="10">The sequence shown here is derived from an EMBL/GenBank/DDBJ whole genome shotgun (WGS) entry which is preliminary data.</text>
</comment>
<keyword evidence="5 9" id="KW-1133">Transmembrane helix</keyword>
<evidence type="ECO:0000256" key="5">
    <source>
        <dbReference type="ARBA" id="ARBA00022989"/>
    </source>
</evidence>
<evidence type="ECO:0000256" key="9">
    <source>
        <dbReference type="SAM" id="Phobius"/>
    </source>
</evidence>
<gene>
    <name evidence="10" type="ORF">APLA_LOCUS5978</name>
</gene>
<evidence type="ECO:0000256" key="1">
    <source>
        <dbReference type="ARBA" id="ARBA00004141"/>
    </source>
</evidence>
<keyword evidence="6 9" id="KW-0472">Membrane</keyword>
<evidence type="ECO:0000313" key="11">
    <source>
        <dbReference type="Proteomes" id="UP000494256"/>
    </source>
</evidence>
<feature type="transmembrane region" description="Helical" evidence="9">
    <location>
        <begin position="104"/>
        <end position="125"/>
    </location>
</feature>
<evidence type="ECO:0000256" key="6">
    <source>
        <dbReference type="ARBA" id="ARBA00023136"/>
    </source>
</evidence>
<dbReference type="OrthoDB" id="5918429at2759"/>
<evidence type="ECO:0000256" key="3">
    <source>
        <dbReference type="ARBA" id="ARBA00022692"/>
    </source>
</evidence>
<comment type="subcellular location">
    <subcellularLocation>
        <location evidence="1">Membrane</location>
        <topology evidence="1">Multi-pass membrane protein</topology>
    </subcellularLocation>
</comment>
<evidence type="ECO:0000256" key="4">
    <source>
        <dbReference type="ARBA" id="ARBA00022725"/>
    </source>
</evidence>
<proteinExistence type="predicted"/>
<organism evidence="10 11">
    <name type="scientific">Arctia plantaginis</name>
    <name type="common">Wood tiger moth</name>
    <name type="synonym">Phalaena plantaginis</name>
    <dbReference type="NCBI Taxonomy" id="874455"/>
    <lineage>
        <taxon>Eukaryota</taxon>
        <taxon>Metazoa</taxon>
        <taxon>Ecdysozoa</taxon>
        <taxon>Arthropoda</taxon>
        <taxon>Hexapoda</taxon>
        <taxon>Insecta</taxon>
        <taxon>Pterygota</taxon>
        <taxon>Neoptera</taxon>
        <taxon>Endopterygota</taxon>
        <taxon>Lepidoptera</taxon>
        <taxon>Glossata</taxon>
        <taxon>Ditrysia</taxon>
        <taxon>Noctuoidea</taxon>
        <taxon>Erebidae</taxon>
        <taxon>Arctiinae</taxon>
        <taxon>Arctia</taxon>
    </lineage>
</organism>